<sequence>MLRVGVIGTGVMGSGHARYITEHVSDAEVIALSDIDLNRANQLATQIKTPQLVTNNVNEIFTSELVDAVIIASPDDLHVNHLRLAIAAEKPTLCEKPIATTIEEARNIAKEISDFQTKAGKELIHFGFMRRFDPQYRKVRELVNSGKFGAPLFIRVVTRNVASTGVTDNGLYTNIAIHDFDIFRWMFNSDFVQVESHYPKRNSLSQSGLSDPLIITAKLANGIMMIADIVAFNNYGYDARFEILCEKGSIEVGIFGDVITRLNFEATPILGGHLADNWMARFELAYIEEIKAWVNSTNARVVNKDLATTDDALAANEACELGVNSIQAAPW</sequence>
<dbReference type="Proteomes" id="UP000740727">
    <property type="component" value="Unassembled WGS sequence"/>
</dbReference>
<dbReference type="EMBL" id="RFXN01000046">
    <property type="protein sequence ID" value="NBR94013.1"/>
    <property type="molecule type" value="Genomic_DNA"/>
</dbReference>
<organism evidence="5 6">
    <name type="scientific">Candidatus Fonsibacter lacus</name>
    <dbReference type="NCBI Taxonomy" id="2576439"/>
    <lineage>
        <taxon>Bacteria</taxon>
        <taxon>Pseudomonadati</taxon>
        <taxon>Pseudomonadota</taxon>
        <taxon>Alphaproteobacteria</taxon>
        <taxon>Candidatus Pelagibacterales</taxon>
        <taxon>Candidatus Pelagibacterales incertae sedis</taxon>
        <taxon>Candidatus Fonsibacter</taxon>
    </lineage>
</organism>
<dbReference type="SUPFAM" id="SSF55347">
    <property type="entry name" value="Glyceraldehyde-3-phosphate dehydrogenase-like, C-terminal domain"/>
    <property type="match status" value="1"/>
</dbReference>
<protein>
    <submittedName>
        <fullName evidence="5">Myo-inositol 2-dehydrogenase</fullName>
    </submittedName>
</protein>
<dbReference type="Pfam" id="PF22725">
    <property type="entry name" value="GFO_IDH_MocA_C3"/>
    <property type="match status" value="1"/>
</dbReference>
<reference evidence="5" key="1">
    <citation type="submission" date="2018-10" db="EMBL/GenBank/DDBJ databases">
        <title>Iterative Subtractive Binning of Freshwater Chronoseries Metagenomes Recovers Nearly Complete Genomes from over Four Hundred Novel Species.</title>
        <authorList>
            <person name="Rodriguez-R L.M."/>
            <person name="Tsementzi D."/>
            <person name="Luo C."/>
            <person name="Konstantinidis K.T."/>
        </authorList>
    </citation>
    <scope>NUCLEOTIDE SEQUENCE</scope>
    <source>
        <strain evidence="5">WB5_2A_028</strain>
    </source>
</reference>
<dbReference type="SUPFAM" id="SSF51735">
    <property type="entry name" value="NAD(P)-binding Rossmann-fold domains"/>
    <property type="match status" value="1"/>
</dbReference>
<dbReference type="Pfam" id="PF01408">
    <property type="entry name" value="GFO_IDH_MocA"/>
    <property type="match status" value="1"/>
</dbReference>
<proteinExistence type="inferred from homology"/>
<keyword evidence="2" id="KW-0560">Oxidoreductase</keyword>
<feature type="domain" description="Gfo/Idh/MocA-like oxidoreductase N-terminal" evidence="3">
    <location>
        <begin position="2"/>
        <end position="111"/>
    </location>
</feature>
<evidence type="ECO:0000313" key="6">
    <source>
        <dbReference type="Proteomes" id="UP000740727"/>
    </source>
</evidence>
<dbReference type="GO" id="GO:0000166">
    <property type="term" value="F:nucleotide binding"/>
    <property type="evidence" value="ECO:0007669"/>
    <property type="project" value="InterPro"/>
</dbReference>
<evidence type="ECO:0000259" key="4">
    <source>
        <dbReference type="Pfam" id="PF22725"/>
    </source>
</evidence>
<feature type="domain" description="GFO/IDH/MocA-like oxidoreductase" evidence="4">
    <location>
        <begin position="136"/>
        <end position="251"/>
    </location>
</feature>
<gene>
    <name evidence="5" type="ORF">EBT44_04155</name>
</gene>
<name>A0A965LKU0_9PROT</name>
<evidence type="ECO:0000256" key="2">
    <source>
        <dbReference type="ARBA" id="ARBA00023002"/>
    </source>
</evidence>
<accession>A0A965LKU0</accession>
<dbReference type="InterPro" id="IPR000683">
    <property type="entry name" value="Gfo/Idh/MocA-like_OxRdtase_N"/>
</dbReference>
<evidence type="ECO:0000256" key="1">
    <source>
        <dbReference type="ARBA" id="ARBA00010928"/>
    </source>
</evidence>
<comment type="caution">
    <text evidence="5">The sequence shown here is derived from an EMBL/GenBank/DDBJ whole genome shotgun (WGS) entry which is preliminary data.</text>
</comment>
<evidence type="ECO:0000313" key="5">
    <source>
        <dbReference type="EMBL" id="NBR94013.1"/>
    </source>
</evidence>
<dbReference type="GO" id="GO:0016491">
    <property type="term" value="F:oxidoreductase activity"/>
    <property type="evidence" value="ECO:0007669"/>
    <property type="project" value="UniProtKB-KW"/>
</dbReference>
<dbReference type="PANTHER" id="PTHR42840:SF3">
    <property type="entry name" value="BINDING ROSSMANN FOLD OXIDOREDUCTASE, PUTATIVE (AFU_ORTHOLOGUE AFUA_2G10240)-RELATED"/>
    <property type="match status" value="1"/>
</dbReference>
<dbReference type="InterPro" id="IPR036291">
    <property type="entry name" value="NAD(P)-bd_dom_sf"/>
</dbReference>
<dbReference type="Gene3D" id="3.40.50.720">
    <property type="entry name" value="NAD(P)-binding Rossmann-like Domain"/>
    <property type="match status" value="1"/>
</dbReference>
<dbReference type="AlphaFoldDB" id="A0A965LKU0"/>
<dbReference type="Gene3D" id="3.30.360.10">
    <property type="entry name" value="Dihydrodipicolinate Reductase, domain 2"/>
    <property type="match status" value="1"/>
</dbReference>
<dbReference type="InterPro" id="IPR055170">
    <property type="entry name" value="GFO_IDH_MocA-like_dom"/>
</dbReference>
<comment type="similarity">
    <text evidence="1">Belongs to the Gfo/Idh/MocA family.</text>
</comment>
<evidence type="ECO:0000259" key="3">
    <source>
        <dbReference type="Pfam" id="PF01408"/>
    </source>
</evidence>
<dbReference type="PANTHER" id="PTHR42840">
    <property type="entry name" value="NAD(P)-BINDING ROSSMANN-FOLD SUPERFAMILY PROTEIN-RELATED"/>
    <property type="match status" value="1"/>
</dbReference>